<accession>A0A0R2MCR7</accession>
<gene>
    <name evidence="5" type="ORF">IV64_GL002323</name>
</gene>
<evidence type="ECO:0000313" key="5">
    <source>
        <dbReference type="EMBL" id="KRO11496.1"/>
    </source>
</evidence>
<proteinExistence type="predicted"/>
<dbReference type="STRING" id="942150.IV64_GL002323"/>
<comment type="caution">
    <text evidence="5">The sequence shown here is derived from an EMBL/GenBank/DDBJ whole genome shotgun (WGS) entry which is preliminary data.</text>
</comment>
<keyword evidence="1 3" id="KW-0547">Nucleotide-binding</keyword>
<sequence>MTAQVVEMQLNNPHDRTQWQHFLTSLGITNFSAREVDQIDTTLGLIEDDQLVGTGSIAGNVLKYVGVCNLNSRPGARFNQIVSALVSRLFQAHIFHMMVFTKAKYSLSFQHVGFKELAHSDEAAVLENGSPDIADFVRQLPSITNQDDQRVSAIVMNANPFTCGHRYLVEQAAAVSDLVYVFVVATDASLFRTAERVKLVQQGTADLPNVQVVSGGDYLVSAATFPAYFLDSAASAIEAQTTLDARIFKTQLAPALHITTRFVGSEPTSRTTAIYNQVLQRELPPTVSVQVVPRTEVADQPISARTVRQWIQSGNLTKLNQLVPPTTAQFIKNNLSVLQSRIQEGMKINGN</sequence>
<dbReference type="GO" id="GO:0008771">
    <property type="term" value="F:[citrate (pro-3S)-lyase] ligase activity"/>
    <property type="evidence" value="ECO:0007669"/>
    <property type="project" value="UniProtKB-EC"/>
</dbReference>
<evidence type="ECO:0000256" key="2">
    <source>
        <dbReference type="ARBA" id="ARBA00022840"/>
    </source>
</evidence>
<dbReference type="InterPro" id="IPR004821">
    <property type="entry name" value="Cyt_trans-like"/>
</dbReference>
<keyword evidence="6" id="KW-1185">Reference proteome</keyword>
<dbReference type="InterPro" id="IPR013166">
    <property type="entry name" value="Citrate_lyase_ligase_C"/>
</dbReference>
<dbReference type="PIRSF" id="PIRSF005751">
    <property type="entry name" value="Acet_citr_lig"/>
    <property type="match status" value="1"/>
</dbReference>
<dbReference type="EMBL" id="JQCL01000055">
    <property type="protein sequence ID" value="KRO11496.1"/>
    <property type="molecule type" value="Genomic_DNA"/>
</dbReference>
<keyword evidence="2 3" id="KW-0067">ATP-binding</keyword>
<comment type="function">
    <text evidence="3">Acetylation of prosthetic group (2-(5''-phosphoribosyl)-3'-dephosphocoenzyme-A) of the gamma subunit of citrate lyase.</text>
</comment>
<evidence type="ECO:0000313" key="6">
    <source>
        <dbReference type="Proteomes" id="UP000051783"/>
    </source>
</evidence>
<organism evidence="5 6">
    <name type="scientific">Lactiplantibacillus xiangfangensis</name>
    <dbReference type="NCBI Taxonomy" id="942150"/>
    <lineage>
        <taxon>Bacteria</taxon>
        <taxon>Bacillati</taxon>
        <taxon>Bacillota</taxon>
        <taxon>Bacilli</taxon>
        <taxon>Lactobacillales</taxon>
        <taxon>Lactobacillaceae</taxon>
        <taxon>Lactiplantibacillus</taxon>
    </lineage>
</organism>
<dbReference type="EC" id="6.2.1.22" evidence="3"/>
<dbReference type="Pfam" id="PF08218">
    <property type="entry name" value="Citrate_ly_lig"/>
    <property type="match status" value="1"/>
</dbReference>
<protein>
    <recommendedName>
        <fullName evidence="3">[Citrate [pro-3S]-lyase] ligase</fullName>
        <ecNumber evidence="3">6.2.1.22</ecNumber>
    </recommendedName>
</protein>
<dbReference type="NCBIfam" id="TIGR00124">
    <property type="entry name" value="cit_ly_ligase"/>
    <property type="match status" value="1"/>
</dbReference>
<dbReference type="InterPro" id="IPR005216">
    <property type="entry name" value="Citrate_lyase_ligase"/>
</dbReference>
<dbReference type="GO" id="GO:0005524">
    <property type="term" value="F:ATP binding"/>
    <property type="evidence" value="ECO:0007669"/>
    <property type="project" value="UniProtKB-UniRule"/>
</dbReference>
<dbReference type="PANTHER" id="PTHR40599">
    <property type="entry name" value="[CITRATE [PRO-3S]-LYASE] LIGASE"/>
    <property type="match status" value="1"/>
</dbReference>
<dbReference type="Proteomes" id="UP000051783">
    <property type="component" value="Unassembled WGS sequence"/>
</dbReference>
<evidence type="ECO:0000259" key="4">
    <source>
        <dbReference type="SMART" id="SM00764"/>
    </source>
</evidence>
<dbReference type="SUPFAM" id="SSF52374">
    <property type="entry name" value="Nucleotidylyl transferase"/>
    <property type="match status" value="1"/>
</dbReference>
<dbReference type="SMART" id="SM00764">
    <property type="entry name" value="Citrate_ly_lig"/>
    <property type="match status" value="1"/>
</dbReference>
<reference evidence="5 6" key="1">
    <citation type="journal article" date="2015" name="Genome Announc.">
        <title>Expanding the biotechnology potential of lactobacilli through comparative genomics of 213 strains and associated genera.</title>
        <authorList>
            <person name="Sun Z."/>
            <person name="Harris H.M."/>
            <person name="McCann A."/>
            <person name="Guo C."/>
            <person name="Argimon S."/>
            <person name="Zhang W."/>
            <person name="Yang X."/>
            <person name="Jeffery I.B."/>
            <person name="Cooney J.C."/>
            <person name="Kagawa T.F."/>
            <person name="Liu W."/>
            <person name="Song Y."/>
            <person name="Salvetti E."/>
            <person name="Wrobel A."/>
            <person name="Rasinkangas P."/>
            <person name="Parkhill J."/>
            <person name="Rea M.C."/>
            <person name="O'Sullivan O."/>
            <person name="Ritari J."/>
            <person name="Douillard F.P."/>
            <person name="Paul Ross R."/>
            <person name="Yang R."/>
            <person name="Briner A.E."/>
            <person name="Felis G.E."/>
            <person name="de Vos W.M."/>
            <person name="Barrangou R."/>
            <person name="Klaenhammer T.R."/>
            <person name="Caufield P.W."/>
            <person name="Cui Y."/>
            <person name="Zhang H."/>
            <person name="O'Toole P.W."/>
        </authorList>
    </citation>
    <scope>NUCLEOTIDE SEQUENCE [LARGE SCALE GENOMIC DNA]</scope>
    <source>
        <strain evidence="5 6">LMG 26013</strain>
    </source>
</reference>
<comment type="catalytic activity">
    <reaction evidence="3">
        <text>holo-[citrate lyase ACP] + acetate + ATP = acetyl-[citrate lyase ACP] + AMP + diphosphate</text>
        <dbReference type="Rhea" id="RHEA:23788"/>
        <dbReference type="Rhea" id="RHEA-COMP:10158"/>
        <dbReference type="Rhea" id="RHEA-COMP:13710"/>
        <dbReference type="ChEBI" id="CHEBI:30089"/>
        <dbReference type="ChEBI" id="CHEBI:30616"/>
        <dbReference type="ChEBI" id="CHEBI:33019"/>
        <dbReference type="ChEBI" id="CHEBI:82683"/>
        <dbReference type="ChEBI" id="CHEBI:137976"/>
        <dbReference type="ChEBI" id="CHEBI:456215"/>
        <dbReference type="EC" id="6.2.1.22"/>
    </reaction>
</comment>
<dbReference type="AlphaFoldDB" id="A0A0R2MCR7"/>
<dbReference type="RefSeq" id="WP_057706055.1">
    <property type="nucleotide sequence ID" value="NZ_JQCL01000055.1"/>
</dbReference>
<keyword evidence="5" id="KW-0456">Lyase</keyword>
<dbReference type="PANTHER" id="PTHR40599:SF1">
    <property type="entry name" value="[CITRATE [PRO-3S]-LYASE] LIGASE"/>
    <property type="match status" value="1"/>
</dbReference>
<dbReference type="NCBIfam" id="TIGR00125">
    <property type="entry name" value="cyt_tran_rel"/>
    <property type="match status" value="1"/>
</dbReference>
<dbReference type="PATRIC" id="fig|942150.3.peg.2430"/>
<evidence type="ECO:0000256" key="1">
    <source>
        <dbReference type="ARBA" id="ARBA00022741"/>
    </source>
</evidence>
<dbReference type="InterPro" id="IPR014729">
    <property type="entry name" value="Rossmann-like_a/b/a_fold"/>
</dbReference>
<evidence type="ECO:0000256" key="3">
    <source>
        <dbReference type="PIRNR" id="PIRNR005751"/>
    </source>
</evidence>
<dbReference type="Gene3D" id="3.40.50.620">
    <property type="entry name" value="HUPs"/>
    <property type="match status" value="1"/>
</dbReference>
<name>A0A0R2MCR7_9LACO</name>
<dbReference type="GO" id="GO:0016829">
    <property type="term" value="F:lyase activity"/>
    <property type="evidence" value="ECO:0007669"/>
    <property type="project" value="UniProtKB-KW"/>
</dbReference>
<feature type="domain" description="Citrate lyase ligase C-terminal" evidence="4">
    <location>
        <begin position="151"/>
        <end position="331"/>
    </location>
</feature>
<dbReference type="OrthoDB" id="9779753at2"/>
<dbReference type="CDD" id="cd02169">
    <property type="entry name" value="Citrate_lyase_ligase"/>
    <property type="match status" value="1"/>
</dbReference>
<keyword evidence="3 5" id="KW-0436">Ligase</keyword>